<dbReference type="PANTHER" id="PTHR34653:SF1">
    <property type="entry name" value="FLAGELLAR HOOK-BASAL BODY COMPLEX PROTEIN FLIE"/>
    <property type="match status" value="1"/>
</dbReference>
<sequence length="107" mass="11485">MDTNGIEQMLSVLRSTAAQASGKSAEPSAGSAGVTDFSEVLKNSIDKVNETQQSANQMAEKLAAGDTSQNLHEVMIALQTASVSFQEMVQVRNKLVTAYQDMMNMQV</sequence>
<protein>
    <recommendedName>
        <fullName evidence="4 5">Flagellar hook-basal body complex protein FliE</fullName>
    </recommendedName>
</protein>
<dbReference type="PANTHER" id="PTHR34653">
    <property type="match status" value="1"/>
</dbReference>
<dbReference type="NCBIfam" id="TIGR00205">
    <property type="entry name" value="fliE"/>
    <property type="match status" value="1"/>
</dbReference>
<dbReference type="OrthoDB" id="8909229at2"/>
<comment type="similarity">
    <text evidence="2 4">Belongs to the FliE family.</text>
</comment>
<dbReference type="InterPro" id="IPR001624">
    <property type="entry name" value="FliE"/>
</dbReference>
<evidence type="ECO:0000313" key="6">
    <source>
        <dbReference type="EMBL" id="OMG56820.1"/>
    </source>
</evidence>
<keyword evidence="7" id="KW-1185">Reference proteome</keyword>
<proteinExistence type="inferred from homology"/>
<dbReference type="RefSeq" id="WP_076092341.1">
    <property type="nucleotide sequence ID" value="NZ_MTHD01000001.1"/>
</dbReference>
<keyword evidence="6" id="KW-0966">Cell projection</keyword>
<dbReference type="PRINTS" id="PR01006">
    <property type="entry name" value="FLGHOOKFLIE"/>
</dbReference>
<accession>A0A1R1IDT6</accession>
<dbReference type="STRING" id="418702.BJN45_04260"/>
<evidence type="ECO:0000256" key="3">
    <source>
        <dbReference type="ARBA" id="ARBA00023143"/>
    </source>
</evidence>
<comment type="subcellular location">
    <subcellularLocation>
        <location evidence="1 4">Bacterial flagellum basal body</location>
    </subcellularLocation>
</comment>
<organism evidence="6 7">
    <name type="scientific">Azonexus hydrophilus</name>
    <dbReference type="NCBI Taxonomy" id="418702"/>
    <lineage>
        <taxon>Bacteria</taxon>
        <taxon>Pseudomonadati</taxon>
        <taxon>Pseudomonadota</taxon>
        <taxon>Betaproteobacteria</taxon>
        <taxon>Rhodocyclales</taxon>
        <taxon>Azonexaceae</taxon>
        <taxon>Azonexus</taxon>
    </lineage>
</organism>
<reference evidence="6 7" key="1">
    <citation type="submission" date="2016-10" db="EMBL/GenBank/DDBJ databases">
        <title>Alkaliphiles isolated from bioreactors.</title>
        <authorList>
            <person name="Salah Z."/>
            <person name="Rout S.P."/>
            <person name="Humphreys P.N."/>
        </authorList>
    </citation>
    <scope>NUCLEOTIDE SEQUENCE [LARGE SCALE GENOMIC DNA]</scope>
    <source>
        <strain evidence="6 7">ZS02</strain>
    </source>
</reference>
<evidence type="ECO:0000313" key="7">
    <source>
        <dbReference type="Proteomes" id="UP000187526"/>
    </source>
</evidence>
<keyword evidence="6" id="KW-0969">Cilium</keyword>
<evidence type="ECO:0000256" key="2">
    <source>
        <dbReference type="ARBA" id="ARBA00009272"/>
    </source>
</evidence>
<dbReference type="EMBL" id="MTHD01000001">
    <property type="protein sequence ID" value="OMG56820.1"/>
    <property type="molecule type" value="Genomic_DNA"/>
</dbReference>
<dbReference type="GO" id="GO:0005198">
    <property type="term" value="F:structural molecule activity"/>
    <property type="evidence" value="ECO:0007669"/>
    <property type="project" value="UniProtKB-UniRule"/>
</dbReference>
<gene>
    <name evidence="4" type="primary">fliE</name>
    <name evidence="6" type="ORF">BJN45_04260</name>
</gene>
<comment type="caution">
    <text evidence="6">The sequence shown here is derived from an EMBL/GenBank/DDBJ whole genome shotgun (WGS) entry which is preliminary data.</text>
</comment>
<name>A0A1R1IDT6_9RHOO</name>
<dbReference type="GO" id="GO:0003774">
    <property type="term" value="F:cytoskeletal motor activity"/>
    <property type="evidence" value="ECO:0007669"/>
    <property type="project" value="InterPro"/>
</dbReference>
<evidence type="ECO:0000256" key="1">
    <source>
        <dbReference type="ARBA" id="ARBA00004117"/>
    </source>
</evidence>
<dbReference type="GO" id="GO:0071973">
    <property type="term" value="P:bacterial-type flagellum-dependent cell motility"/>
    <property type="evidence" value="ECO:0007669"/>
    <property type="project" value="InterPro"/>
</dbReference>
<keyword evidence="3 4" id="KW-0975">Bacterial flagellum</keyword>
<dbReference type="Pfam" id="PF02049">
    <property type="entry name" value="FliE"/>
    <property type="match status" value="1"/>
</dbReference>
<evidence type="ECO:0000256" key="5">
    <source>
        <dbReference type="NCBIfam" id="TIGR00205"/>
    </source>
</evidence>
<keyword evidence="6" id="KW-0282">Flagellum</keyword>
<dbReference type="AlphaFoldDB" id="A0A1R1IDT6"/>
<dbReference type="Proteomes" id="UP000187526">
    <property type="component" value="Unassembled WGS sequence"/>
</dbReference>
<dbReference type="HAMAP" id="MF_00724">
    <property type="entry name" value="FliE"/>
    <property type="match status" value="1"/>
</dbReference>
<evidence type="ECO:0000256" key="4">
    <source>
        <dbReference type="HAMAP-Rule" id="MF_00724"/>
    </source>
</evidence>
<dbReference type="GO" id="GO:0009425">
    <property type="term" value="C:bacterial-type flagellum basal body"/>
    <property type="evidence" value="ECO:0007669"/>
    <property type="project" value="UniProtKB-SubCell"/>
</dbReference>